<evidence type="ECO:0000313" key="2">
    <source>
        <dbReference type="EMBL" id="CAB4837378.1"/>
    </source>
</evidence>
<feature type="compositionally biased region" description="Pro residues" evidence="1">
    <location>
        <begin position="572"/>
        <end position="584"/>
    </location>
</feature>
<dbReference type="AlphaFoldDB" id="A0A6J7AYM3"/>
<name>A0A6J7AYM3_9ZZZZ</name>
<proteinExistence type="predicted"/>
<evidence type="ECO:0000256" key="1">
    <source>
        <dbReference type="SAM" id="MobiDB-lite"/>
    </source>
</evidence>
<accession>A0A6J7AYM3</accession>
<dbReference type="EMBL" id="CAFAHD010000028">
    <property type="protein sequence ID" value="CAB4837378.1"/>
    <property type="molecule type" value="Genomic_DNA"/>
</dbReference>
<gene>
    <name evidence="2" type="ORF">UFOPK3227_00395</name>
</gene>
<organism evidence="2">
    <name type="scientific">freshwater metagenome</name>
    <dbReference type="NCBI Taxonomy" id="449393"/>
    <lineage>
        <taxon>unclassified sequences</taxon>
        <taxon>metagenomes</taxon>
        <taxon>ecological metagenomes</taxon>
    </lineage>
</organism>
<sequence>MKSSRANPFVFNCLGLAAILIALQTGCTSDLKTATNAYDAGEFTKASEEMEKAAPEQLDAISTDPIIKVEYARDLLWAGLEKAKIDQDEGHFKKSLKLYTYVHDKADFLRSIESFYSKNPFDTKNWDAGQFMQDAGQAVVGADQTDYVLQPYEMILINAYAMLDAMMLGQDAAPYAKRAVRLQEFERDDLKRAGYAVMQPNAKSIDLAVHKKEPSVGGFSTQTVFKDDKFSKARAELSSVIKSAQEVRASDPRVTLACTLEWVSYVMARDFGAAETAVKMVRETSGASKLADRMQAVKAKDDFILVLVGAGKAPKRASFDIKLPIPFPGGMGYFRGVYPFLEFRTKYRPNQITITSQAGTDTLEIIDSIDAIMARNFQRREPELWWVPTIRGILRTATAMAGQALAGSAGGSYSGYAKLGIAVAGVIVAEAEQADLRIWSTLPGAHYAALVKRPADGVLDIEIGDGSTKNKVIANVKEGSSLVYIRALTPNMHTKAYVASLIPGSTKSTTSAPALASKAPSARASTPAVVVGKKSSSSAIVKNYNPAKFDEPAPSGQIPTADAQGSAADPVPIEPPPFEPPPKP</sequence>
<protein>
    <submittedName>
        <fullName evidence="2">Unannotated protein</fullName>
    </submittedName>
</protein>
<reference evidence="2" key="1">
    <citation type="submission" date="2020-05" db="EMBL/GenBank/DDBJ databases">
        <authorList>
            <person name="Chiriac C."/>
            <person name="Salcher M."/>
            <person name="Ghai R."/>
            <person name="Kavagutti S V."/>
        </authorList>
    </citation>
    <scope>NUCLEOTIDE SEQUENCE</scope>
</reference>
<feature type="region of interest" description="Disordered" evidence="1">
    <location>
        <begin position="543"/>
        <end position="584"/>
    </location>
</feature>
<feature type="region of interest" description="Disordered" evidence="1">
    <location>
        <begin position="505"/>
        <end position="527"/>
    </location>
</feature>